<comment type="caution">
    <text evidence="2">The sequence shown here is derived from an EMBL/GenBank/DDBJ whole genome shotgun (WGS) entry which is preliminary data.</text>
</comment>
<gene>
    <name evidence="2" type="ORF">H8R02_20245</name>
</gene>
<accession>A0A923S751</accession>
<dbReference type="AlphaFoldDB" id="A0A923S751"/>
<name>A0A923S751_9BURK</name>
<feature type="domain" description="DUF6036" evidence="1">
    <location>
        <begin position="8"/>
        <end position="159"/>
    </location>
</feature>
<organism evidence="2 3">
    <name type="scientific">Ramlibacter albus</name>
    <dbReference type="NCBI Taxonomy" id="2079448"/>
    <lineage>
        <taxon>Bacteria</taxon>
        <taxon>Pseudomonadati</taxon>
        <taxon>Pseudomonadota</taxon>
        <taxon>Betaproteobacteria</taxon>
        <taxon>Burkholderiales</taxon>
        <taxon>Comamonadaceae</taxon>
        <taxon>Ramlibacter</taxon>
    </lineage>
</organism>
<sequence length="179" mass="19792">MNLDAIFHLLAAARDECGHADYVVIGSLSVLGMEQVSAIPTGMTLSIDADCYTPADPGRIYDLKPALGEGSPFHRKNGYFLDPVSPKLPTLPEGWEQRLVRVERSGVIGWFLEPNDAAISKLARGEPRDLRWVRAGVEAGLVSLPLVRLRVRDTSFLDDDERDATIQRLDALGPKRRSR</sequence>
<proteinExistence type="predicted"/>
<evidence type="ECO:0000313" key="3">
    <source>
        <dbReference type="Proteomes" id="UP000596827"/>
    </source>
</evidence>
<dbReference type="InterPro" id="IPR045792">
    <property type="entry name" value="DUF6036"/>
</dbReference>
<dbReference type="RefSeq" id="WP_187083304.1">
    <property type="nucleotide sequence ID" value="NZ_JACORU010000008.1"/>
</dbReference>
<dbReference type="EMBL" id="JACORU010000008">
    <property type="protein sequence ID" value="MBC5766807.1"/>
    <property type="molecule type" value="Genomic_DNA"/>
</dbReference>
<dbReference type="Pfam" id="PF19502">
    <property type="entry name" value="DUF6036"/>
    <property type="match status" value="1"/>
</dbReference>
<reference evidence="2" key="1">
    <citation type="submission" date="2020-08" db="EMBL/GenBank/DDBJ databases">
        <title>Ramlibacter sp. GTP1 16S ribosomal RNA gene genome sequencing and assembly.</title>
        <authorList>
            <person name="Kang M."/>
        </authorList>
    </citation>
    <scope>NUCLEOTIDE SEQUENCE</scope>
    <source>
        <strain evidence="2">GTP1</strain>
    </source>
</reference>
<dbReference type="Proteomes" id="UP000596827">
    <property type="component" value="Unassembled WGS sequence"/>
</dbReference>
<keyword evidence="3" id="KW-1185">Reference proteome</keyword>
<evidence type="ECO:0000259" key="1">
    <source>
        <dbReference type="Pfam" id="PF19502"/>
    </source>
</evidence>
<evidence type="ECO:0000313" key="2">
    <source>
        <dbReference type="EMBL" id="MBC5766807.1"/>
    </source>
</evidence>
<protein>
    <recommendedName>
        <fullName evidence="1">DUF6036 domain-containing protein</fullName>
    </recommendedName>
</protein>